<comment type="similarity">
    <text evidence="1 12">Belongs to the TRAFAC class translation factor GTPase superfamily. Classic translation factor GTPase family. LepA subfamily.</text>
</comment>
<dbReference type="InterPro" id="IPR027417">
    <property type="entry name" value="P-loop_NTPase"/>
</dbReference>
<dbReference type="Gene3D" id="3.30.70.2570">
    <property type="entry name" value="Elongation factor 4, C-terminal domain"/>
    <property type="match status" value="1"/>
</dbReference>
<dbReference type="NCBIfam" id="TIGR00231">
    <property type="entry name" value="small_GTP"/>
    <property type="match status" value="1"/>
</dbReference>
<evidence type="ECO:0000256" key="6">
    <source>
        <dbReference type="ARBA" id="ARBA00023134"/>
    </source>
</evidence>
<evidence type="ECO:0000256" key="2">
    <source>
        <dbReference type="ARBA" id="ARBA00022475"/>
    </source>
</evidence>
<dbReference type="InterPro" id="IPR004161">
    <property type="entry name" value="EFTu-like_2"/>
</dbReference>
<dbReference type="FunFam" id="2.40.30.10:FF:000015">
    <property type="entry name" value="Translation factor GUF1, mitochondrial"/>
    <property type="match status" value="1"/>
</dbReference>
<dbReference type="InterPro" id="IPR035654">
    <property type="entry name" value="LepA_IV"/>
</dbReference>
<dbReference type="NCBIfam" id="TIGR01393">
    <property type="entry name" value="lepA"/>
    <property type="match status" value="1"/>
</dbReference>
<dbReference type="Gene3D" id="2.40.30.10">
    <property type="entry name" value="Translation factors"/>
    <property type="match status" value="1"/>
</dbReference>
<sequence length="639" mass="70068">MQGVGRTSFRAIAIPGRAAWDDGSTVTTPAATDPALIRNFCIIAHIDHGKSTLADRMLEVTGLVEGRHMRAQYLDRMDIERERGITIKAQNVRLPWTPRSGAHTGTEYVLDMIDTPGHVDFTYEVSRSLAACEGAVLLVDAAQGIEAQTLANLYLALENDLTIIPVLNKIDLPAAQPERYAAEIAHIIGCEPDDVLRVSGKTGVGVPELLDLIVERIPAPVGQADGAARAMIFDSVYDIYRGVITYVRVVDGRISSRDKIKMMSTGATHELLEIGVISPEPKPVESLGVGEVGYFITGVKDVRQSRVGDTVTLQHKPAAESIGGYRDPKPMVYSGLYPIDGSDYPLLREALDKLLLNDAALTYEPETSAALGFGFRVGFLGLLHLEIVRERLEREAGISLISTAPNVVYRVIMEDRSEITVTNPSDWPEGKIDSVYEPIVNATIIAPSDYTGAIMELCQGRRGQLGGMDYLSESRVELRYTLPLGEIIFDFFDALKSKTRGYASLDYQEAGEQESSLVKVDILLQGEAVDAFSAIVHKDKAYSYGVMMAGKLRELIPRQQFEVPIQAAVGSRVIARETVRAIRKDVLAKCYGGDITRKRKLLEKQKEGKKRMKMVGRVEVPQEAFVAALSTNESTASKK</sequence>
<dbReference type="FunFam" id="3.30.70.2570:FF:000001">
    <property type="entry name" value="Translation factor GUF1, mitochondrial"/>
    <property type="match status" value="1"/>
</dbReference>
<dbReference type="InterPro" id="IPR009000">
    <property type="entry name" value="Transl_B-barrel_sf"/>
</dbReference>
<dbReference type="InterPro" id="IPR031157">
    <property type="entry name" value="G_TR_CS"/>
</dbReference>
<keyword evidence="4 12" id="KW-0378">Hydrolase</keyword>
<protein>
    <recommendedName>
        <fullName evidence="11 12">Elongation factor 4</fullName>
        <shortName evidence="12">EF-4</shortName>
        <ecNumber evidence="11 12">3.6.5.n1</ecNumber>
    </recommendedName>
    <alternativeName>
        <fullName evidence="12">Ribosomal back-translocase LepA</fullName>
    </alternativeName>
</protein>
<keyword evidence="3 12" id="KW-0547">Nucleotide-binding</keyword>
<gene>
    <name evidence="12" type="primary">lepA</name>
    <name evidence="14" type="ORF">SAMN05660662_2357</name>
</gene>
<evidence type="ECO:0000259" key="13">
    <source>
        <dbReference type="PROSITE" id="PS51722"/>
    </source>
</evidence>
<dbReference type="Pfam" id="PF00009">
    <property type="entry name" value="GTP_EFTU"/>
    <property type="match status" value="1"/>
</dbReference>
<dbReference type="HAMAP" id="MF_00071">
    <property type="entry name" value="LepA"/>
    <property type="match status" value="1"/>
</dbReference>
<dbReference type="EMBL" id="FNBT01000004">
    <property type="protein sequence ID" value="SDF49641.1"/>
    <property type="molecule type" value="Genomic_DNA"/>
</dbReference>
<reference evidence="15" key="1">
    <citation type="submission" date="2016-10" db="EMBL/GenBank/DDBJ databases">
        <authorList>
            <person name="Varghese N."/>
            <person name="Submissions S."/>
        </authorList>
    </citation>
    <scope>NUCLEOTIDE SEQUENCE [LARGE SCALE GENOMIC DNA]</scope>
    <source>
        <strain evidence="15">DSM 44268</strain>
    </source>
</reference>
<dbReference type="GO" id="GO:0003924">
    <property type="term" value="F:GTPase activity"/>
    <property type="evidence" value="ECO:0007669"/>
    <property type="project" value="UniProtKB-UniRule"/>
</dbReference>
<dbReference type="CDD" id="cd03709">
    <property type="entry name" value="lepA_C"/>
    <property type="match status" value="1"/>
</dbReference>
<dbReference type="Pfam" id="PF06421">
    <property type="entry name" value="LepA_C"/>
    <property type="match status" value="1"/>
</dbReference>
<keyword evidence="6 12" id="KW-0342">GTP-binding</keyword>
<evidence type="ECO:0000256" key="12">
    <source>
        <dbReference type="HAMAP-Rule" id="MF_00071"/>
    </source>
</evidence>
<dbReference type="Pfam" id="PF03144">
    <property type="entry name" value="GTP_EFTU_D2"/>
    <property type="match status" value="1"/>
</dbReference>
<dbReference type="PANTHER" id="PTHR43512:SF4">
    <property type="entry name" value="TRANSLATION FACTOR GUF1 HOMOLOG, CHLOROPLASTIC"/>
    <property type="match status" value="1"/>
</dbReference>
<comment type="similarity">
    <text evidence="10">Belongs to the GTP-binding elongation factor family. LepA subfamily.</text>
</comment>
<dbReference type="CDD" id="cd16260">
    <property type="entry name" value="EF4_III"/>
    <property type="match status" value="1"/>
</dbReference>
<evidence type="ECO:0000256" key="3">
    <source>
        <dbReference type="ARBA" id="ARBA00022741"/>
    </source>
</evidence>
<dbReference type="EC" id="3.6.5.n1" evidence="11 12"/>
<keyword evidence="7 12" id="KW-0472">Membrane</keyword>
<evidence type="ECO:0000313" key="15">
    <source>
        <dbReference type="Proteomes" id="UP000199406"/>
    </source>
</evidence>
<dbReference type="STRING" id="1550231.SAMN05660662_2357"/>
<dbReference type="CDD" id="cd03699">
    <property type="entry name" value="EF4_II"/>
    <property type="match status" value="1"/>
</dbReference>
<dbReference type="GO" id="GO:0045727">
    <property type="term" value="P:positive regulation of translation"/>
    <property type="evidence" value="ECO:0007669"/>
    <property type="project" value="UniProtKB-UniRule"/>
</dbReference>
<dbReference type="Proteomes" id="UP000199406">
    <property type="component" value="Unassembled WGS sequence"/>
</dbReference>
<keyword evidence="15" id="KW-1185">Reference proteome</keyword>
<dbReference type="Gene3D" id="3.40.50.300">
    <property type="entry name" value="P-loop containing nucleotide triphosphate hydrolases"/>
    <property type="match status" value="1"/>
</dbReference>
<comment type="catalytic activity">
    <reaction evidence="8 12">
        <text>GTP + H2O = GDP + phosphate + H(+)</text>
        <dbReference type="Rhea" id="RHEA:19669"/>
        <dbReference type="ChEBI" id="CHEBI:15377"/>
        <dbReference type="ChEBI" id="CHEBI:15378"/>
        <dbReference type="ChEBI" id="CHEBI:37565"/>
        <dbReference type="ChEBI" id="CHEBI:43474"/>
        <dbReference type="ChEBI" id="CHEBI:58189"/>
        <dbReference type="EC" id="3.6.5.n1"/>
    </reaction>
</comment>
<dbReference type="SMART" id="SM00838">
    <property type="entry name" value="EFG_C"/>
    <property type="match status" value="1"/>
</dbReference>
<dbReference type="FunFam" id="3.40.50.300:FF:000078">
    <property type="entry name" value="Elongation factor 4"/>
    <property type="match status" value="1"/>
</dbReference>
<evidence type="ECO:0000256" key="7">
    <source>
        <dbReference type="ARBA" id="ARBA00023136"/>
    </source>
</evidence>
<dbReference type="GO" id="GO:0003746">
    <property type="term" value="F:translation elongation factor activity"/>
    <property type="evidence" value="ECO:0007669"/>
    <property type="project" value="UniProtKB-UniRule"/>
</dbReference>
<keyword evidence="2 12" id="KW-1003">Cell membrane</keyword>
<dbReference type="InterPro" id="IPR013842">
    <property type="entry name" value="LepA_CTD"/>
</dbReference>
<evidence type="ECO:0000256" key="1">
    <source>
        <dbReference type="ARBA" id="ARBA00005454"/>
    </source>
</evidence>
<dbReference type="PROSITE" id="PS51722">
    <property type="entry name" value="G_TR_2"/>
    <property type="match status" value="1"/>
</dbReference>
<dbReference type="Pfam" id="PF00679">
    <property type="entry name" value="EFG_C"/>
    <property type="match status" value="1"/>
</dbReference>
<dbReference type="FunFam" id="3.30.70.870:FF:000004">
    <property type="entry name" value="Translation factor GUF1, mitochondrial"/>
    <property type="match status" value="1"/>
</dbReference>
<dbReference type="Gene3D" id="3.30.70.240">
    <property type="match status" value="1"/>
</dbReference>
<evidence type="ECO:0000256" key="9">
    <source>
        <dbReference type="ARBA" id="ARBA00057626"/>
    </source>
</evidence>
<dbReference type="CDD" id="cd01890">
    <property type="entry name" value="LepA"/>
    <property type="match status" value="1"/>
</dbReference>
<name>A0A1G7LJL6_9ACTN</name>
<dbReference type="SUPFAM" id="SSF50447">
    <property type="entry name" value="Translation proteins"/>
    <property type="match status" value="1"/>
</dbReference>
<dbReference type="InterPro" id="IPR000795">
    <property type="entry name" value="T_Tr_GTP-bd_dom"/>
</dbReference>
<feature type="domain" description="Tr-type G" evidence="13">
    <location>
        <begin position="35"/>
        <end position="221"/>
    </location>
</feature>
<evidence type="ECO:0000256" key="8">
    <source>
        <dbReference type="ARBA" id="ARBA00050293"/>
    </source>
</evidence>
<comment type="subcellular location">
    <subcellularLocation>
        <location evidence="12">Cell membrane</location>
        <topology evidence="12">Peripheral membrane protein</topology>
        <orientation evidence="12">Cytoplasmic side</orientation>
    </subcellularLocation>
</comment>
<dbReference type="InterPro" id="IPR005225">
    <property type="entry name" value="Small_GTP-bd"/>
</dbReference>
<feature type="binding site" evidence="12">
    <location>
        <begin position="47"/>
        <end position="52"/>
    </location>
    <ligand>
        <name>GTP</name>
        <dbReference type="ChEBI" id="CHEBI:37565"/>
    </ligand>
</feature>
<evidence type="ECO:0000256" key="4">
    <source>
        <dbReference type="ARBA" id="ARBA00022801"/>
    </source>
</evidence>
<evidence type="ECO:0000313" key="14">
    <source>
        <dbReference type="EMBL" id="SDF49641.1"/>
    </source>
</evidence>
<dbReference type="InterPro" id="IPR000640">
    <property type="entry name" value="EFG_V-like"/>
</dbReference>
<dbReference type="InterPro" id="IPR038363">
    <property type="entry name" value="LepA_C_sf"/>
</dbReference>
<dbReference type="InterPro" id="IPR006297">
    <property type="entry name" value="EF-4"/>
</dbReference>
<dbReference type="InterPro" id="IPR035647">
    <property type="entry name" value="EFG_III/V"/>
</dbReference>
<dbReference type="PROSITE" id="PS00301">
    <property type="entry name" value="G_TR_1"/>
    <property type="match status" value="1"/>
</dbReference>
<accession>A0A1G7LJL6</accession>
<dbReference type="GO" id="GO:0043022">
    <property type="term" value="F:ribosome binding"/>
    <property type="evidence" value="ECO:0007669"/>
    <property type="project" value="UniProtKB-UniRule"/>
</dbReference>
<feature type="binding site" evidence="12">
    <location>
        <begin position="168"/>
        <end position="171"/>
    </location>
    <ligand>
        <name>GTP</name>
        <dbReference type="ChEBI" id="CHEBI:37565"/>
    </ligand>
</feature>
<evidence type="ECO:0000256" key="10">
    <source>
        <dbReference type="ARBA" id="ARBA00061052"/>
    </source>
</evidence>
<dbReference type="AlphaFoldDB" id="A0A1G7LJL6"/>
<dbReference type="FunFam" id="3.30.70.240:FF:000011">
    <property type="entry name" value="Elongation factor 4"/>
    <property type="match status" value="1"/>
</dbReference>
<comment type="function">
    <text evidence="9 12">Required for accurate and efficient protein synthesis under certain stress conditions. May act as a fidelity factor of the translation reaction, by catalyzing a one-codon backward translocation of tRNAs on improperly translocated ribosomes. Back-translocation proceeds from a post-translocation (POST) complex to a pre-translocation (PRE) complex, thus giving elongation factor G a second chance to translocate the tRNAs correctly. Binds to ribosomes in a GTP-dependent manner.</text>
</comment>
<dbReference type="PANTHER" id="PTHR43512">
    <property type="entry name" value="TRANSLATION FACTOR GUF1-RELATED"/>
    <property type="match status" value="1"/>
</dbReference>
<dbReference type="GO" id="GO:0005886">
    <property type="term" value="C:plasma membrane"/>
    <property type="evidence" value="ECO:0007669"/>
    <property type="project" value="UniProtKB-SubCell"/>
</dbReference>
<keyword evidence="5 12" id="KW-0648">Protein biosynthesis</keyword>
<organism evidence="14 15">
    <name type="scientific">Blastococcus aurantiacus</name>
    <dbReference type="NCBI Taxonomy" id="1550231"/>
    <lineage>
        <taxon>Bacteria</taxon>
        <taxon>Bacillati</taxon>
        <taxon>Actinomycetota</taxon>
        <taxon>Actinomycetes</taxon>
        <taxon>Geodermatophilales</taxon>
        <taxon>Geodermatophilaceae</taxon>
        <taxon>Blastococcus</taxon>
    </lineage>
</organism>
<evidence type="ECO:0000256" key="5">
    <source>
        <dbReference type="ARBA" id="ARBA00022917"/>
    </source>
</evidence>
<dbReference type="GO" id="GO:0005525">
    <property type="term" value="F:GTP binding"/>
    <property type="evidence" value="ECO:0007669"/>
    <property type="project" value="UniProtKB-UniRule"/>
</dbReference>
<dbReference type="PRINTS" id="PR00315">
    <property type="entry name" value="ELONGATNFCT"/>
</dbReference>
<dbReference type="SUPFAM" id="SSF54980">
    <property type="entry name" value="EF-G C-terminal domain-like"/>
    <property type="match status" value="2"/>
</dbReference>
<dbReference type="Gene3D" id="3.30.70.870">
    <property type="entry name" value="Elongation Factor G (Translational Gtpase), domain 3"/>
    <property type="match status" value="1"/>
</dbReference>
<dbReference type="SUPFAM" id="SSF52540">
    <property type="entry name" value="P-loop containing nucleoside triphosphate hydrolases"/>
    <property type="match status" value="1"/>
</dbReference>
<evidence type="ECO:0000256" key="11">
    <source>
        <dbReference type="ARBA" id="ARBA00066744"/>
    </source>
</evidence>
<proteinExistence type="inferred from homology"/>